<comment type="caution">
    <text evidence="2">The sequence shown here is derived from an EMBL/GenBank/DDBJ whole genome shotgun (WGS) entry which is preliminary data.</text>
</comment>
<protein>
    <submittedName>
        <fullName evidence="2">Oxidation resistance protein 1</fullName>
    </submittedName>
</protein>
<reference evidence="2 3" key="1">
    <citation type="submission" date="2024-06" db="EMBL/GenBank/DDBJ databases">
        <title>The draft genome of Grus japonensis, version 3.</title>
        <authorList>
            <person name="Nabeshima K."/>
            <person name="Suzuki S."/>
            <person name="Onuma M."/>
        </authorList>
    </citation>
    <scope>NUCLEOTIDE SEQUENCE [LARGE SCALE GENOMIC DNA]</scope>
    <source>
        <strain evidence="2 3">451A</strain>
    </source>
</reference>
<keyword evidence="3" id="KW-1185">Reference proteome</keyword>
<gene>
    <name evidence="2" type="ORF">GRJ2_000650500</name>
</gene>
<dbReference type="EMBL" id="BAAFJT010000002">
    <property type="protein sequence ID" value="GAB0181852.1"/>
    <property type="molecule type" value="Genomic_DNA"/>
</dbReference>
<feature type="region of interest" description="Disordered" evidence="1">
    <location>
        <begin position="112"/>
        <end position="169"/>
    </location>
</feature>
<feature type="region of interest" description="Disordered" evidence="1">
    <location>
        <begin position="62"/>
        <end position="95"/>
    </location>
</feature>
<dbReference type="AlphaFoldDB" id="A0ABC9WC87"/>
<name>A0ABC9WC87_GRUJA</name>
<accession>A0ABC9WC87</accession>
<evidence type="ECO:0000313" key="3">
    <source>
        <dbReference type="Proteomes" id="UP001623348"/>
    </source>
</evidence>
<dbReference type="Proteomes" id="UP001623348">
    <property type="component" value="Unassembled WGS sequence"/>
</dbReference>
<evidence type="ECO:0000313" key="2">
    <source>
        <dbReference type="EMBL" id="GAB0181852.1"/>
    </source>
</evidence>
<proteinExistence type="predicted"/>
<evidence type="ECO:0000256" key="1">
    <source>
        <dbReference type="SAM" id="MobiDB-lite"/>
    </source>
</evidence>
<feature type="compositionally biased region" description="Polar residues" evidence="1">
    <location>
        <begin position="133"/>
        <end position="147"/>
    </location>
</feature>
<sequence length="178" mass="20055">MKLVKGLEHKSYEEWLRELGLFSLEKRRLRGDLIALYSYLKGGCSQQTWIYKNCKRKIRLIGSQDRSWRGPQKGSSPSSCSKQGQEKQPAQSGAFLNVKQARTIMFGTKRLKKKSQSVDVSGPGCNPVAAEAQTPQPSKSLLATKTAASEEEQNNTANTQRRNPRRSELKRYYTIVGC</sequence>
<feature type="compositionally biased region" description="Polar residues" evidence="1">
    <location>
        <begin position="73"/>
        <end position="91"/>
    </location>
</feature>
<organism evidence="2 3">
    <name type="scientific">Grus japonensis</name>
    <name type="common">Japanese crane</name>
    <name type="synonym">Red-crowned crane</name>
    <dbReference type="NCBI Taxonomy" id="30415"/>
    <lineage>
        <taxon>Eukaryota</taxon>
        <taxon>Metazoa</taxon>
        <taxon>Chordata</taxon>
        <taxon>Craniata</taxon>
        <taxon>Vertebrata</taxon>
        <taxon>Euteleostomi</taxon>
        <taxon>Archelosauria</taxon>
        <taxon>Archosauria</taxon>
        <taxon>Dinosauria</taxon>
        <taxon>Saurischia</taxon>
        <taxon>Theropoda</taxon>
        <taxon>Coelurosauria</taxon>
        <taxon>Aves</taxon>
        <taxon>Neognathae</taxon>
        <taxon>Neoaves</taxon>
        <taxon>Gruiformes</taxon>
        <taxon>Gruidae</taxon>
        <taxon>Grus</taxon>
    </lineage>
</organism>